<dbReference type="SUPFAM" id="SSF55804">
    <property type="entry name" value="Phoshotransferase/anion transport protein"/>
    <property type="match status" value="1"/>
</dbReference>
<evidence type="ECO:0000313" key="2">
    <source>
        <dbReference type="EMBL" id="MDZ5598567.1"/>
    </source>
</evidence>
<dbReference type="InterPro" id="IPR002178">
    <property type="entry name" value="PTS_EIIA_type-2_dom"/>
</dbReference>
<organism evidence="2 3">
    <name type="scientific">Enterococcus cecorum</name>
    <dbReference type="NCBI Taxonomy" id="44008"/>
    <lineage>
        <taxon>Bacteria</taxon>
        <taxon>Bacillati</taxon>
        <taxon>Bacillota</taxon>
        <taxon>Bacilli</taxon>
        <taxon>Lactobacillales</taxon>
        <taxon>Enterococcaceae</taxon>
        <taxon>Enterococcus</taxon>
    </lineage>
</organism>
<protein>
    <submittedName>
        <fullName evidence="2">PTS sugar transporter subunit IIA</fullName>
    </submittedName>
</protein>
<evidence type="ECO:0000313" key="3">
    <source>
        <dbReference type="Proteomes" id="UP001290582"/>
    </source>
</evidence>
<comment type="caution">
    <text evidence="2">The sequence shown here is derived from an EMBL/GenBank/DDBJ whole genome shotgun (WGS) entry which is preliminary data.</text>
</comment>
<dbReference type="PANTHER" id="PTHR47738:SF3">
    <property type="entry name" value="PHOSPHOTRANSFERASE SYSTEM MANNITOL_FRUCTOSE-SPECIFIC IIA DOMAIN CONTAINING PROTEIN"/>
    <property type="match status" value="1"/>
</dbReference>
<dbReference type="RefSeq" id="WP_171332031.1">
    <property type="nucleotide sequence ID" value="NZ_JAKUDU010000111.1"/>
</dbReference>
<name>A0AAW9JML6_9ENTE</name>
<keyword evidence="2" id="KW-0813">Transport</keyword>
<reference evidence="2" key="1">
    <citation type="submission" date="2023-12" db="EMBL/GenBank/DDBJ databases">
        <title>Molecular genomic analyses of Enterococcus cecorum from sepsis oubreaks in broilers.</title>
        <authorList>
            <person name="Rhoads D."/>
            <person name="Alrubaye A."/>
        </authorList>
    </citation>
    <scope>NUCLEOTIDE SEQUENCE</scope>
    <source>
        <strain evidence="2">1755</strain>
    </source>
</reference>
<accession>A0AAW9JML6</accession>
<dbReference type="InterPro" id="IPR051541">
    <property type="entry name" value="PTS_SugarTrans_NitroReg"/>
</dbReference>
<dbReference type="Gene3D" id="3.40.930.10">
    <property type="entry name" value="Mannitol-specific EII, Chain A"/>
    <property type="match status" value="1"/>
</dbReference>
<dbReference type="Proteomes" id="UP001290582">
    <property type="component" value="Unassembled WGS sequence"/>
</dbReference>
<dbReference type="AlphaFoldDB" id="A0AAW9JML6"/>
<sequence>MKLPVERSNVFIHKKFKNEEEYFDYMSNFLEKHDLVTNEYRKAILDREESFPTGLEIGDINIAIPHTDYIYSKTNTICVTILENAVKFKRMDDSSKSVNVKIILQLLFDKPDKQVTLLKELMAKVTDQNFLQKLVKEKNEENIVKLFNNVD</sequence>
<keyword evidence="2" id="KW-0762">Sugar transport</keyword>
<dbReference type="CDD" id="cd00211">
    <property type="entry name" value="PTS_IIA_fru"/>
    <property type="match status" value="1"/>
</dbReference>
<proteinExistence type="predicted"/>
<dbReference type="PROSITE" id="PS51094">
    <property type="entry name" value="PTS_EIIA_TYPE_2"/>
    <property type="match status" value="1"/>
</dbReference>
<dbReference type="InterPro" id="IPR016152">
    <property type="entry name" value="PTrfase/Anion_transptr"/>
</dbReference>
<gene>
    <name evidence="2" type="ORF">U1294_10080</name>
</gene>
<evidence type="ECO:0000259" key="1">
    <source>
        <dbReference type="PROSITE" id="PS51094"/>
    </source>
</evidence>
<dbReference type="PANTHER" id="PTHR47738">
    <property type="entry name" value="PTS SYSTEM FRUCTOSE-LIKE EIIA COMPONENT-RELATED"/>
    <property type="match status" value="1"/>
</dbReference>
<dbReference type="EMBL" id="JAXOGL010000019">
    <property type="protein sequence ID" value="MDZ5598567.1"/>
    <property type="molecule type" value="Genomic_DNA"/>
</dbReference>
<feature type="domain" description="PTS EIIA type-2" evidence="1">
    <location>
        <begin position="3"/>
        <end position="150"/>
    </location>
</feature>
<dbReference type="Pfam" id="PF00359">
    <property type="entry name" value="PTS_EIIA_2"/>
    <property type="match status" value="1"/>
</dbReference>